<dbReference type="OrthoDB" id="529367at2759"/>
<comment type="caution">
    <text evidence="2">The sequence shown here is derived from an EMBL/GenBank/DDBJ whole genome shotgun (WGS) entry which is preliminary data.</text>
</comment>
<dbReference type="InterPro" id="IPR041698">
    <property type="entry name" value="Methyltransf_25"/>
</dbReference>
<dbReference type="Gene3D" id="3.40.50.150">
    <property type="entry name" value="Vaccinia Virus protein VP39"/>
    <property type="match status" value="1"/>
</dbReference>
<keyword evidence="3" id="KW-1185">Reference proteome</keyword>
<feature type="domain" description="Methyltransferase" evidence="1">
    <location>
        <begin position="120"/>
        <end position="209"/>
    </location>
</feature>
<dbReference type="RefSeq" id="XP_058327580.1">
    <property type="nucleotide sequence ID" value="XM_058477235.1"/>
</dbReference>
<dbReference type="PANTHER" id="PTHR43591">
    <property type="entry name" value="METHYLTRANSFERASE"/>
    <property type="match status" value="1"/>
</dbReference>
<organism evidence="2 3">
    <name type="scientific">Penicillium chermesinum</name>
    <dbReference type="NCBI Taxonomy" id="63820"/>
    <lineage>
        <taxon>Eukaryota</taxon>
        <taxon>Fungi</taxon>
        <taxon>Dikarya</taxon>
        <taxon>Ascomycota</taxon>
        <taxon>Pezizomycotina</taxon>
        <taxon>Eurotiomycetes</taxon>
        <taxon>Eurotiomycetidae</taxon>
        <taxon>Eurotiales</taxon>
        <taxon>Aspergillaceae</taxon>
        <taxon>Penicillium</taxon>
    </lineage>
</organism>
<dbReference type="AlphaFoldDB" id="A0A9W9THT8"/>
<dbReference type="CDD" id="cd02440">
    <property type="entry name" value="AdoMet_MTases"/>
    <property type="match status" value="1"/>
</dbReference>
<evidence type="ECO:0000259" key="1">
    <source>
        <dbReference type="Pfam" id="PF13649"/>
    </source>
</evidence>
<gene>
    <name evidence="2" type="ORF">N7468_007939</name>
</gene>
<dbReference type="Proteomes" id="UP001150941">
    <property type="component" value="Unassembled WGS sequence"/>
</dbReference>
<dbReference type="Pfam" id="PF13649">
    <property type="entry name" value="Methyltransf_25"/>
    <property type="match status" value="1"/>
</dbReference>
<dbReference type="InterPro" id="IPR029063">
    <property type="entry name" value="SAM-dependent_MTases_sf"/>
</dbReference>
<evidence type="ECO:0000313" key="3">
    <source>
        <dbReference type="Proteomes" id="UP001150941"/>
    </source>
</evidence>
<proteinExistence type="predicted"/>
<dbReference type="PANTHER" id="PTHR43591:SF10">
    <property type="entry name" value="ABC TRANSMEMBRANE TYPE-1 DOMAIN-CONTAINING PROTEIN-RELATED"/>
    <property type="match status" value="1"/>
</dbReference>
<name>A0A9W9THT8_9EURO</name>
<dbReference type="SUPFAM" id="SSF53335">
    <property type="entry name" value="S-adenosyl-L-methionine-dependent methyltransferases"/>
    <property type="match status" value="1"/>
</dbReference>
<reference evidence="2" key="1">
    <citation type="submission" date="2022-11" db="EMBL/GenBank/DDBJ databases">
        <authorList>
            <person name="Petersen C."/>
        </authorList>
    </citation>
    <scope>NUCLEOTIDE SEQUENCE</scope>
    <source>
        <strain evidence="2">IBT 19713</strain>
    </source>
</reference>
<dbReference type="GO" id="GO:0008168">
    <property type="term" value="F:methyltransferase activity"/>
    <property type="evidence" value="ECO:0007669"/>
    <property type="project" value="TreeGrafter"/>
</dbReference>
<dbReference type="EMBL" id="JAPQKS010000006">
    <property type="protein sequence ID" value="KAJ5223397.1"/>
    <property type="molecule type" value="Genomic_DNA"/>
</dbReference>
<evidence type="ECO:0000313" key="2">
    <source>
        <dbReference type="EMBL" id="KAJ5223397.1"/>
    </source>
</evidence>
<accession>A0A9W9THT8</accession>
<sequence>MQNDIVIAADSHVYLPADISAPSDWRSETTSLESDIRQGVLENGRIYQTLRENKIQYAFVTHNPYGCNPPPRVQTDFRSVPSDDQMFETYENSHLLMIICDSDLENPLYHAPTGKLPKHILDIGTGKGSWAIDVADMFPSATVRGVDLFPPPLSWIPPNCILEVDDILRSWTWKDPFDLVHIKNLDGSFNAQEQESLYKQCYDNIKPGGWIEQLEVSYFIECDDDSLPGHSVLRSWGPRLAQAAQKAGRPLGAMHTMRDSIANAGFTDIHVKDYKLPIGPWPRDKQLKEVGEVNHQHWMGGMEGYGMWLLTHFGGPLALGEGGGSGLYCTNEAGAYGYEISYLSTQSTGLGEKAGTGTKHRT</sequence>
<protein>
    <recommendedName>
        <fullName evidence="1">Methyltransferase domain-containing protein</fullName>
    </recommendedName>
</protein>
<reference evidence="2" key="2">
    <citation type="journal article" date="2023" name="IMA Fungus">
        <title>Comparative genomic study of the Penicillium genus elucidates a diverse pangenome and 15 lateral gene transfer events.</title>
        <authorList>
            <person name="Petersen C."/>
            <person name="Sorensen T."/>
            <person name="Nielsen M.R."/>
            <person name="Sondergaard T.E."/>
            <person name="Sorensen J.L."/>
            <person name="Fitzpatrick D.A."/>
            <person name="Frisvad J.C."/>
            <person name="Nielsen K.L."/>
        </authorList>
    </citation>
    <scope>NUCLEOTIDE SEQUENCE</scope>
    <source>
        <strain evidence="2">IBT 19713</strain>
    </source>
</reference>
<dbReference type="GeneID" id="83204538"/>